<evidence type="ECO:0000259" key="3">
    <source>
        <dbReference type="PROSITE" id="PS51253"/>
    </source>
</evidence>
<organism evidence="4 5">
    <name type="scientific">Eumeta variegata</name>
    <name type="common">Bagworm moth</name>
    <name type="synonym">Eumeta japonica</name>
    <dbReference type="NCBI Taxonomy" id="151549"/>
    <lineage>
        <taxon>Eukaryota</taxon>
        <taxon>Metazoa</taxon>
        <taxon>Ecdysozoa</taxon>
        <taxon>Arthropoda</taxon>
        <taxon>Hexapoda</taxon>
        <taxon>Insecta</taxon>
        <taxon>Pterygota</taxon>
        <taxon>Neoptera</taxon>
        <taxon>Endopterygota</taxon>
        <taxon>Lepidoptera</taxon>
        <taxon>Glossata</taxon>
        <taxon>Ditrysia</taxon>
        <taxon>Tineoidea</taxon>
        <taxon>Psychidae</taxon>
        <taxon>Oiketicinae</taxon>
        <taxon>Eumeta</taxon>
    </lineage>
</organism>
<evidence type="ECO:0000313" key="5">
    <source>
        <dbReference type="Proteomes" id="UP000299102"/>
    </source>
</evidence>
<name>A0A4C1WB26_EUMVA</name>
<evidence type="ECO:0000256" key="1">
    <source>
        <dbReference type="ARBA" id="ARBA00023125"/>
    </source>
</evidence>
<dbReference type="AlphaFoldDB" id="A0A4C1WB26"/>
<sequence>MASSGWLYRFKSRHGIRELEVQGEKMSANVVAANFCMDDFKKKLNENNVIKIEERDEQPEMQENETEENLDMENDAGPSHDEALHALETALKWFEKQRESDAMSLLQLKRIRDIAAKKRKSGLRQMTITKYFKPN</sequence>
<gene>
    <name evidence="4" type="ORF">EVAR_38945_1</name>
</gene>
<protein>
    <recommendedName>
        <fullName evidence="3">HTH CENPB-type domain-containing protein</fullName>
    </recommendedName>
</protein>
<proteinExistence type="predicted"/>
<feature type="compositionally biased region" description="Acidic residues" evidence="2">
    <location>
        <begin position="55"/>
        <end position="74"/>
    </location>
</feature>
<dbReference type="PROSITE" id="PS51253">
    <property type="entry name" value="HTH_CENPB"/>
    <property type="match status" value="1"/>
</dbReference>
<reference evidence="4 5" key="1">
    <citation type="journal article" date="2019" name="Commun. Biol.">
        <title>The bagworm genome reveals a unique fibroin gene that provides high tensile strength.</title>
        <authorList>
            <person name="Kono N."/>
            <person name="Nakamura H."/>
            <person name="Ohtoshi R."/>
            <person name="Tomita M."/>
            <person name="Numata K."/>
            <person name="Arakawa K."/>
        </authorList>
    </citation>
    <scope>NUCLEOTIDE SEQUENCE [LARGE SCALE GENOMIC DNA]</scope>
</reference>
<keyword evidence="5" id="KW-1185">Reference proteome</keyword>
<dbReference type="Proteomes" id="UP000299102">
    <property type="component" value="Unassembled WGS sequence"/>
</dbReference>
<evidence type="ECO:0000256" key="2">
    <source>
        <dbReference type="SAM" id="MobiDB-lite"/>
    </source>
</evidence>
<keyword evidence="1" id="KW-0238">DNA-binding</keyword>
<comment type="caution">
    <text evidence="4">The sequence shown here is derived from an EMBL/GenBank/DDBJ whole genome shotgun (WGS) entry which is preliminary data.</text>
</comment>
<dbReference type="OrthoDB" id="7447114at2759"/>
<dbReference type="GO" id="GO:0003677">
    <property type="term" value="F:DNA binding"/>
    <property type="evidence" value="ECO:0007669"/>
    <property type="project" value="UniProtKB-KW"/>
</dbReference>
<feature type="domain" description="HTH CENPB-type" evidence="3">
    <location>
        <begin position="1"/>
        <end position="20"/>
    </location>
</feature>
<dbReference type="EMBL" id="BGZK01000500">
    <property type="protein sequence ID" value="GBP47344.1"/>
    <property type="molecule type" value="Genomic_DNA"/>
</dbReference>
<dbReference type="InterPro" id="IPR006600">
    <property type="entry name" value="HTH_CenpB_DNA-bd_dom"/>
</dbReference>
<evidence type="ECO:0000313" key="4">
    <source>
        <dbReference type="EMBL" id="GBP47344.1"/>
    </source>
</evidence>
<accession>A0A4C1WB26</accession>
<feature type="region of interest" description="Disordered" evidence="2">
    <location>
        <begin position="51"/>
        <end position="79"/>
    </location>
</feature>